<feature type="compositionally biased region" description="Polar residues" evidence="12">
    <location>
        <begin position="177"/>
        <end position="191"/>
    </location>
</feature>
<feature type="domain" description="C2H2-type" evidence="13">
    <location>
        <begin position="507"/>
        <end position="534"/>
    </location>
</feature>
<organism evidence="16 17">
    <name type="scientific">Gekko japonicus</name>
    <name type="common">Schlegel's Japanese gecko</name>
    <dbReference type="NCBI Taxonomy" id="146911"/>
    <lineage>
        <taxon>Eukaryota</taxon>
        <taxon>Metazoa</taxon>
        <taxon>Chordata</taxon>
        <taxon>Craniata</taxon>
        <taxon>Vertebrata</taxon>
        <taxon>Euteleostomi</taxon>
        <taxon>Lepidosauria</taxon>
        <taxon>Squamata</taxon>
        <taxon>Bifurcata</taxon>
        <taxon>Gekkota</taxon>
        <taxon>Gekkonidae</taxon>
        <taxon>Gekkoninae</taxon>
        <taxon>Gekko</taxon>
    </lineage>
</organism>
<dbReference type="PANTHER" id="PTHR24404:SF100">
    <property type="entry name" value="ZINC FINGER PROTEIN 501"/>
    <property type="match status" value="1"/>
</dbReference>
<evidence type="ECO:0000256" key="12">
    <source>
        <dbReference type="SAM" id="MobiDB-lite"/>
    </source>
</evidence>
<evidence type="ECO:0000256" key="2">
    <source>
        <dbReference type="ARBA" id="ARBA00004123"/>
    </source>
</evidence>
<feature type="domain" description="C2H2-type" evidence="13">
    <location>
        <begin position="591"/>
        <end position="618"/>
    </location>
</feature>
<dbReference type="PROSITE" id="PS00028">
    <property type="entry name" value="ZINC_FINGER_C2H2_1"/>
    <property type="match status" value="11"/>
</dbReference>
<keyword evidence="4" id="KW-0677">Repeat</keyword>
<dbReference type="SUPFAM" id="SSF57667">
    <property type="entry name" value="beta-beta-alpha zinc fingers"/>
    <property type="match status" value="8"/>
</dbReference>
<dbReference type="SMART" id="SM00355">
    <property type="entry name" value="ZnF_C2H2"/>
    <property type="match status" value="12"/>
</dbReference>
<evidence type="ECO:0000313" key="17">
    <source>
        <dbReference type="RefSeq" id="XP_015262576.1"/>
    </source>
</evidence>
<dbReference type="Proteomes" id="UP000694871">
    <property type="component" value="Unplaced"/>
</dbReference>
<gene>
    <name evidence="17" type="primary">LOC107106875</name>
</gene>
<dbReference type="PROSITE" id="PS50804">
    <property type="entry name" value="SCAN_BOX"/>
    <property type="match status" value="1"/>
</dbReference>
<dbReference type="Pfam" id="PF00096">
    <property type="entry name" value="zf-C2H2"/>
    <property type="match status" value="8"/>
</dbReference>
<feature type="domain" description="C2H2-type" evidence="13">
    <location>
        <begin position="399"/>
        <end position="426"/>
    </location>
</feature>
<evidence type="ECO:0000259" key="15">
    <source>
        <dbReference type="PROSITE" id="PS50805"/>
    </source>
</evidence>
<keyword evidence="6" id="KW-0862">Zinc</keyword>
<name>A0ABM1JM89_GEKJA</name>
<evidence type="ECO:0000259" key="13">
    <source>
        <dbReference type="PROSITE" id="PS50157"/>
    </source>
</evidence>
<proteinExistence type="predicted"/>
<keyword evidence="3" id="KW-0479">Metal-binding</keyword>
<keyword evidence="7" id="KW-0805">Transcription regulation</keyword>
<dbReference type="SUPFAM" id="SSF109640">
    <property type="entry name" value="KRAB domain (Kruppel-associated box)"/>
    <property type="match status" value="1"/>
</dbReference>
<feature type="region of interest" description="Disordered" evidence="12">
    <location>
        <begin position="130"/>
        <end position="191"/>
    </location>
</feature>
<dbReference type="PANTHER" id="PTHR24404">
    <property type="entry name" value="ZINC FINGER PROTEIN"/>
    <property type="match status" value="1"/>
</dbReference>
<evidence type="ECO:0000256" key="10">
    <source>
        <dbReference type="ARBA" id="ARBA00023242"/>
    </source>
</evidence>
<protein>
    <submittedName>
        <fullName evidence="17">Zinc finger protein 250-like</fullName>
    </submittedName>
</protein>
<dbReference type="CDD" id="cd07936">
    <property type="entry name" value="SCAN"/>
    <property type="match status" value="1"/>
</dbReference>
<sequence>MGEPVSVGSDAIQAVENEEGWRRRGQEISREDIIRSDVQAWHFREFCYQEAEGPRKAYSHLHGLCRQWLKPERHTKKQMLDLVILEQFLAILPPEMQSWVRECGPETTSQAVALAEGFLLSQAESVKREEEVWEPSQDVTDPPEAEQVASASRQRSMLIGSREKDDQSAMALGNGGSLANRSGPSPVSGTSGLSLQGLTASFEDVAVYFSEEEWALLDPDQRALHRVVMAENRRMLSSLGDGQESGKEDRWETEEKLEWRKKSIPYDHIGFHEIPVQEGSNKLDKWNKLPLSVEILTNESNLSTNQGSYSSEKPCEGMKCEEIISPSTRFSRHPSNHTVEKPYKCSECGKGFSQRGNLKYHHRTHTGEKPYNCSVCGKSYSQKSHLNKHQIIHTGEKPYQCSVCGKRFSQSAHLVRHERIHTGEKPYKCSVCGKSFSQSTNLTYHEAVHTGDVLYTCSVCGKSFSRSTHLLRHERIHTGERSVCAKNFSRSTSLTLLERIHAGEIPEKCSECGKSLSHLTRLLSSQKIHVEMNSLACSECGKGFCHSTCLSMHQRIHTEEKPYTCSECGKGFSYRIHLTIHQRVHTGEKPYTCTECGKSFSHNTSLISHTRIHTGEKPYKCSECGKSFTQSTSLNSHRRIHTGEKPYTCFECGRGFHQRSQLTSHQRIHTGEKPFQCSECGKSFSHSTSLSKHRRTHTGKNCINAPSVETASITGQSFLIIPGAIQERNGFLDQNVEQASFVGNTSLYINTFTQW</sequence>
<evidence type="ECO:0000313" key="16">
    <source>
        <dbReference type="Proteomes" id="UP000694871"/>
    </source>
</evidence>
<keyword evidence="8" id="KW-0238">DNA-binding</keyword>
<dbReference type="InterPro" id="IPR003309">
    <property type="entry name" value="SCAN_dom"/>
</dbReference>
<dbReference type="Pfam" id="PF01352">
    <property type="entry name" value="KRAB"/>
    <property type="match status" value="1"/>
</dbReference>
<evidence type="ECO:0000256" key="7">
    <source>
        <dbReference type="ARBA" id="ARBA00023015"/>
    </source>
</evidence>
<dbReference type="InterPro" id="IPR038269">
    <property type="entry name" value="SCAN_sf"/>
</dbReference>
<feature type="domain" description="C2H2-type" evidence="13">
    <location>
        <begin position="675"/>
        <end position="702"/>
    </location>
</feature>
<dbReference type="CDD" id="cd07765">
    <property type="entry name" value="KRAB_A-box"/>
    <property type="match status" value="1"/>
</dbReference>
<accession>A0ABM1JM89</accession>
<feature type="domain" description="C2H2-type" evidence="13">
    <location>
        <begin position="343"/>
        <end position="370"/>
    </location>
</feature>
<evidence type="ECO:0000256" key="5">
    <source>
        <dbReference type="ARBA" id="ARBA00022771"/>
    </source>
</evidence>
<evidence type="ECO:0000259" key="14">
    <source>
        <dbReference type="PROSITE" id="PS50804"/>
    </source>
</evidence>
<dbReference type="InterPro" id="IPR001909">
    <property type="entry name" value="KRAB"/>
</dbReference>
<keyword evidence="10" id="KW-0539">Nucleus</keyword>
<dbReference type="SUPFAM" id="SSF47353">
    <property type="entry name" value="Retrovirus capsid dimerization domain-like"/>
    <property type="match status" value="1"/>
</dbReference>
<evidence type="ECO:0000256" key="1">
    <source>
        <dbReference type="ARBA" id="ARBA00003767"/>
    </source>
</evidence>
<feature type="domain" description="SCAN box" evidence="14">
    <location>
        <begin position="42"/>
        <end position="118"/>
    </location>
</feature>
<evidence type="ECO:0000256" key="6">
    <source>
        <dbReference type="ARBA" id="ARBA00022833"/>
    </source>
</evidence>
<dbReference type="SMART" id="SM00431">
    <property type="entry name" value="SCAN"/>
    <property type="match status" value="1"/>
</dbReference>
<dbReference type="PROSITE" id="PS50805">
    <property type="entry name" value="KRAB"/>
    <property type="match status" value="1"/>
</dbReference>
<feature type="domain" description="C2H2-type" evidence="13">
    <location>
        <begin position="619"/>
        <end position="646"/>
    </location>
</feature>
<dbReference type="Pfam" id="PF02023">
    <property type="entry name" value="SCAN"/>
    <property type="match status" value="1"/>
</dbReference>
<feature type="domain" description="C2H2-type" evidence="13">
    <location>
        <begin position="647"/>
        <end position="674"/>
    </location>
</feature>
<evidence type="ECO:0000256" key="3">
    <source>
        <dbReference type="ARBA" id="ARBA00022723"/>
    </source>
</evidence>
<dbReference type="PROSITE" id="PS50157">
    <property type="entry name" value="ZINC_FINGER_C2H2_2"/>
    <property type="match status" value="14"/>
</dbReference>
<feature type="domain" description="C2H2-type" evidence="13">
    <location>
        <begin position="484"/>
        <end position="506"/>
    </location>
</feature>
<dbReference type="Gene3D" id="1.10.4020.10">
    <property type="entry name" value="DNA breaking-rejoining enzymes"/>
    <property type="match status" value="1"/>
</dbReference>
<dbReference type="InterPro" id="IPR013087">
    <property type="entry name" value="Znf_C2H2_type"/>
</dbReference>
<feature type="domain" description="C2H2-type" evidence="13">
    <location>
        <begin position="563"/>
        <end position="590"/>
    </location>
</feature>
<feature type="domain" description="KRAB" evidence="15">
    <location>
        <begin position="200"/>
        <end position="273"/>
    </location>
</feature>
<feature type="domain" description="C2H2-type" evidence="13">
    <location>
        <begin position="371"/>
        <end position="398"/>
    </location>
</feature>
<dbReference type="InterPro" id="IPR036236">
    <property type="entry name" value="Znf_C2H2_sf"/>
</dbReference>
<dbReference type="Pfam" id="PF13465">
    <property type="entry name" value="zf-H2C2_2"/>
    <property type="match status" value="1"/>
</dbReference>
<feature type="domain" description="C2H2-type" evidence="13">
    <location>
        <begin position="455"/>
        <end position="482"/>
    </location>
</feature>
<dbReference type="GeneID" id="107106875"/>
<feature type="domain" description="C2H2-type" evidence="13">
    <location>
        <begin position="427"/>
        <end position="454"/>
    </location>
</feature>
<feature type="domain" description="C2H2-type" evidence="13">
    <location>
        <begin position="535"/>
        <end position="562"/>
    </location>
</feature>
<evidence type="ECO:0000256" key="8">
    <source>
        <dbReference type="ARBA" id="ARBA00023125"/>
    </source>
</evidence>
<keyword evidence="16" id="KW-1185">Reference proteome</keyword>
<evidence type="ECO:0000256" key="9">
    <source>
        <dbReference type="ARBA" id="ARBA00023163"/>
    </source>
</evidence>
<dbReference type="Gene3D" id="3.30.160.60">
    <property type="entry name" value="Classic Zinc Finger"/>
    <property type="match status" value="12"/>
</dbReference>
<comment type="subcellular location">
    <subcellularLocation>
        <location evidence="2">Nucleus</location>
    </subcellularLocation>
</comment>
<dbReference type="InterPro" id="IPR036051">
    <property type="entry name" value="KRAB_dom_sf"/>
</dbReference>
<comment type="function">
    <text evidence="1">May be involved in transcriptional regulation.</text>
</comment>
<dbReference type="Gene3D" id="6.10.140.140">
    <property type="match status" value="1"/>
</dbReference>
<reference evidence="17" key="1">
    <citation type="submission" date="2025-08" db="UniProtKB">
        <authorList>
            <consortium name="RefSeq"/>
        </authorList>
    </citation>
    <scope>IDENTIFICATION</scope>
</reference>
<evidence type="ECO:0000256" key="4">
    <source>
        <dbReference type="ARBA" id="ARBA00022737"/>
    </source>
</evidence>
<keyword evidence="5 11" id="KW-0863">Zinc-finger</keyword>
<dbReference type="RefSeq" id="XP_015262576.1">
    <property type="nucleotide sequence ID" value="XM_015407090.1"/>
</dbReference>
<evidence type="ECO:0000256" key="11">
    <source>
        <dbReference type="PROSITE-ProRule" id="PRU00042"/>
    </source>
</evidence>
<dbReference type="SMART" id="SM00349">
    <property type="entry name" value="KRAB"/>
    <property type="match status" value="1"/>
</dbReference>
<dbReference type="InterPro" id="IPR050589">
    <property type="entry name" value="Ikaros_C2H2-ZF"/>
</dbReference>
<keyword evidence="9" id="KW-0804">Transcription</keyword>
<feature type="domain" description="C2H2-type" evidence="13">
    <location>
        <begin position="313"/>
        <end position="342"/>
    </location>
</feature>